<feature type="transmembrane region" description="Helical" evidence="8">
    <location>
        <begin position="259"/>
        <end position="280"/>
    </location>
</feature>
<keyword evidence="6 8" id="KW-0472">Membrane</keyword>
<dbReference type="GO" id="GO:0016020">
    <property type="term" value="C:membrane"/>
    <property type="evidence" value="ECO:0007669"/>
    <property type="project" value="UniProtKB-SubCell"/>
</dbReference>
<comment type="similarity">
    <text evidence="2 7">Belongs to the major facilitator superfamily. Sugar transporter (TC 2.A.1.1) family.</text>
</comment>
<feature type="transmembrane region" description="Helical" evidence="8">
    <location>
        <begin position="395"/>
        <end position="414"/>
    </location>
</feature>
<keyword evidence="11" id="KW-1185">Reference proteome</keyword>
<dbReference type="Pfam" id="PF00083">
    <property type="entry name" value="Sugar_tr"/>
    <property type="match status" value="1"/>
</dbReference>
<dbReference type="AlphaFoldDB" id="A0A1Z5TQ87"/>
<feature type="transmembrane region" description="Helical" evidence="8">
    <location>
        <begin position="48"/>
        <end position="70"/>
    </location>
</feature>
<dbReference type="InterPro" id="IPR050360">
    <property type="entry name" value="MFS_Sugar_Transporters"/>
</dbReference>
<evidence type="ECO:0000256" key="1">
    <source>
        <dbReference type="ARBA" id="ARBA00004141"/>
    </source>
</evidence>
<dbReference type="PANTHER" id="PTHR48022:SF80">
    <property type="entry name" value="SUGAR TRANSPORTER, PUTATIVE (AFU_ORTHOLOGUE AFUA_3G12170)-RELATED"/>
    <property type="match status" value="1"/>
</dbReference>
<dbReference type="PRINTS" id="PR00171">
    <property type="entry name" value="SUGRTRNSPORT"/>
</dbReference>
<reference evidence="10 11" key="1">
    <citation type="submission" date="2017-01" db="EMBL/GenBank/DDBJ databases">
        <title>The recent genome duplication of the halophilic yeast Hortaea werneckii: insights from long-read sequencing.</title>
        <authorList>
            <person name="Sinha S."/>
            <person name="Flibotte S."/>
            <person name="Neira M."/>
            <person name="Lenassi M."/>
            <person name="Gostincar C."/>
            <person name="Stajich J.E."/>
            <person name="Nislow C.E."/>
        </authorList>
    </citation>
    <scope>NUCLEOTIDE SEQUENCE [LARGE SCALE GENOMIC DNA]</scope>
    <source>
        <strain evidence="10 11">EXF-2000</strain>
    </source>
</reference>
<dbReference type="InterPro" id="IPR005829">
    <property type="entry name" value="Sugar_transporter_CS"/>
</dbReference>
<evidence type="ECO:0000256" key="2">
    <source>
        <dbReference type="ARBA" id="ARBA00010992"/>
    </source>
</evidence>
<dbReference type="InterPro" id="IPR003663">
    <property type="entry name" value="Sugar/inositol_transpt"/>
</dbReference>
<dbReference type="OrthoDB" id="6612291at2759"/>
<dbReference type="VEuPathDB" id="FungiDB:BTJ68_01971"/>
<feature type="transmembrane region" description="Helical" evidence="8">
    <location>
        <begin position="82"/>
        <end position="102"/>
    </location>
</feature>
<dbReference type="InterPro" id="IPR005828">
    <property type="entry name" value="MFS_sugar_transport-like"/>
</dbReference>
<dbReference type="GO" id="GO:0005351">
    <property type="term" value="F:carbohydrate:proton symporter activity"/>
    <property type="evidence" value="ECO:0007669"/>
    <property type="project" value="TreeGrafter"/>
</dbReference>
<name>A0A1Z5TQ87_HORWE</name>
<dbReference type="InterPro" id="IPR020846">
    <property type="entry name" value="MFS_dom"/>
</dbReference>
<sequence>MGKVYNILLAAFAATGSFLFGYDSGVMTDVIASPNFLNYFSTDKTSSTIGAINSTFSGGAVFGALMGGLTMDRLGRKKTVQIGAVIATVGGVLQCAAVHLAMILVGRIISGWAVGLMSMSVPVYQAECAHPKIRGLIVGLTQQMIGVGFIVSTWVGYGSHHAGADTSFQWRFPLAFQVAPSLLLLVGLVWLPESPRWLIEVDRNEEGMSTLRRLHFDGSNEDWINQEYNEIMATISAEKAITAPGWAVMFKVPQWRKRLFHGTLVQVFTQLTGINVIGYYQTIMYEALGITGGRSVLVAGIYNCVGPVTNLIFIFFILDRVGRKKPLLFGAAGITLALVCEAALNAPNPNGTKTGLSIAGVFFIFLVSVIFSLSFGPISWVYMSEIMPMQIRGKGCAFATGIGNWLVSTFFAQVSPIALGEITWKYYFVFVAFNILVTIPTIFLFFKETNQKSLEDIDLLFGARALGTLPEHLQGKEVEETSRQESVPHEKAIGATQAELHVQSEGTK</sequence>
<keyword evidence="4 8" id="KW-0812">Transmembrane</keyword>
<evidence type="ECO:0000313" key="10">
    <source>
        <dbReference type="EMBL" id="OTA38158.1"/>
    </source>
</evidence>
<feature type="transmembrane region" description="Helical" evidence="8">
    <location>
        <begin position="108"/>
        <end position="124"/>
    </location>
</feature>
<evidence type="ECO:0000256" key="8">
    <source>
        <dbReference type="SAM" id="Phobius"/>
    </source>
</evidence>
<dbReference type="PROSITE" id="PS50850">
    <property type="entry name" value="MFS"/>
    <property type="match status" value="1"/>
</dbReference>
<evidence type="ECO:0000256" key="3">
    <source>
        <dbReference type="ARBA" id="ARBA00022448"/>
    </source>
</evidence>
<evidence type="ECO:0000256" key="7">
    <source>
        <dbReference type="RuleBase" id="RU003346"/>
    </source>
</evidence>
<dbReference type="SUPFAM" id="SSF103473">
    <property type="entry name" value="MFS general substrate transporter"/>
    <property type="match status" value="1"/>
</dbReference>
<keyword evidence="5 8" id="KW-1133">Transmembrane helix</keyword>
<dbReference type="Proteomes" id="UP000194280">
    <property type="component" value="Unassembled WGS sequence"/>
</dbReference>
<dbReference type="Gene3D" id="1.20.1250.20">
    <property type="entry name" value="MFS general substrate transporter like domains"/>
    <property type="match status" value="1"/>
</dbReference>
<evidence type="ECO:0000256" key="6">
    <source>
        <dbReference type="ARBA" id="ARBA00023136"/>
    </source>
</evidence>
<keyword evidence="3 7" id="KW-0813">Transport</keyword>
<feature type="transmembrane region" description="Helical" evidence="8">
    <location>
        <begin position="358"/>
        <end position="383"/>
    </location>
</feature>
<protein>
    <recommendedName>
        <fullName evidence="9">Major facilitator superfamily (MFS) profile domain-containing protein</fullName>
    </recommendedName>
</protein>
<evidence type="ECO:0000313" key="11">
    <source>
        <dbReference type="Proteomes" id="UP000194280"/>
    </source>
</evidence>
<feature type="transmembrane region" description="Helical" evidence="8">
    <location>
        <begin position="300"/>
        <end position="318"/>
    </location>
</feature>
<dbReference type="NCBIfam" id="TIGR00879">
    <property type="entry name" value="SP"/>
    <property type="match status" value="1"/>
</dbReference>
<dbReference type="PROSITE" id="PS00216">
    <property type="entry name" value="SUGAR_TRANSPORT_1"/>
    <property type="match status" value="2"/>
</dbReference>
<evidence type="ECO:0000256" key="5">
    <source>
        <dbReference type="ARBA" id="ARBA00022989"/>
    </source>
</evidence>
<comment type="subcellular location">
    <subcellularLocation>
        <location evidence="1">Membrane</location>
        <topology evidence="1">Multi-pass membrane protein</topology>
    </subcellularLocation>
</comment>
<dbReference type="STRING" id="1157616.A0A1Z5TQ87"/>
<evidence type="ECO:0000259" key="9">
    <source>
        <dbReference type="PROSITE" id="PS50850"/>
    </source>
</evidence>
<feature type="transmembrane region" description="Helical" evidence="8">
    <location>
        <begin position="327"/>
        <end position="346"/>
    </location>
</feature>
<accession>A0A1Z5TQ87</accession>
<dbReference type="InterPro" id="IPR036259">
    <property type="entry name" value="MFS_trans_sf"/>
</dbReference>
<proteinExistence type="inferred from homology"/>
<dbReference type="InParanoid" id="A0A1Z5TQ87"/>
<organism evidence="10 11">
    <name type="scientific">Hortaea werneckii EXF-2000</name>
    <dbReference type="NCBI Taxonomy" id="1157616"/>
    <lineage>
        <taxon>Eukaryota</taxon>
        <taxon>Fungi</taxon>
        <taxon>Dikarya</taxon>
        <taxon>Ascomycota</taxon>
        <taxon>Pezizomycotina</taxon>
        <taxon>Dothideomycetes</taxon>
        <taxon>Dothideomycetidae</taxon>
        <taxon>Mycosphaerellales</taxon>
        <taxon>Teratosphaeriaceae</taxon>
        <taxon>Hortaea</taxon>
    </lineage>
</organism>
<feature type="transmembrane region" description="Helical" evidence="8">
    <location>
        <begin position="170"/>
        <end position="191"/>
    </location>
</feature>
<comment type="caution">
    <text evidence="10">The sequence shown here is derived from an EMBL/GenBank/DDBJ whole genome shotgun (WGS) entry which is preliminary data.</text>
</comment>
<dbReference type="EMBL" id="MUNK01000013">
    <property type="protein sequence ID" value="OTA38158.1"/>
    <property type="molecule type" value="Genomic_DNA"/>
</dbReference>
<feature type="transmembrane region" description="Helical" evidence="8">
    <location>
        <begin position="426"/>
        <end position="446"/>
    </location>
</feature>
<dbReference type="PANTHER" id="PTHR48022">
    <property type="entry name" value="PLASTIDIC GLUCOSE TRANSPORTER 4"/>
    <property type="match status" value="1"/>
</dbReference>
<feature type="domain" description="Major facilitator superfamily (MFS) profile" evidence="9">
    <location>
        <begin position="9"/>
        <end position="452"/>
    </location>
</feature>
<feature type="transmembrane region" description="Helical" evidence="8">
    <location>
        <begin position="136"/>
        <end position="158"/>
    </location>
</feature>
<evidence type="ECO:0000256" key="4">
    <source>
        <dbReference type="ARBA" id="ARBA00022692"/>
    </source>
</evidence>
<gene>
    <name evidence="10" type="ORF">BTJ68_01971</name>
</gene>
<dbReference type="FunFam" id="1.20.1250.20:FF:000090">
    <property type="entry name" value="MFS sugar transporter, putative"/>
    <property type="match status" value="1"/>
</dbReference>